<name>A0A6C0LN84_9ZZZZ</name>
<dbReference type="AlphaFoldDB" id="A0A6C0LN84"/>
<dbReference type="SUPFAM" id="SSF56059">
    <property type="entry name" value="Glutathione synthetase ATP-binding domain-like"/>
    <property type="match status" value="1"/>
</dbReference>
<proteinExistence type="predicted"/>
<reference evidence="1" key="1">
    <citation type="journal article" date="2020" name="Nature">
        <title>Giant virus diversity and host interactions through global metagenomics.</title>
        <authorList>
            <person name="Schulz F."/>
            <person name="Roux S."/>
            <person name="Paez-Espino D."/>
            <person name="Jungbluth S."/>
            <person name="Walsh D.A."/>
            <person name="Denef V.J."/>
            <person name="McMahon K.D."/>
            <person name="Konstantinidis K.T."/>
            <person name="Eloe-Fadrosh E.A."/>
            <person name="Kyrpides N.C."/>
            <person name="Woyke T."/>
        </authorList>
    </citation>
    <scope>NUCLEOTIDE SEQUENCE</scope>
    <source>
        <strain evidence="1">GVMAG-M-3300027963-41</strain>
    </source>
</reference>
<dbReference type="Pfam" id="PF14305">
    <property type="entry name" value="ATPgrasp_TupA"/>
    <property type="match status" value="1"/>
</dbReference>
<accession>A0A6C0LN84</accession>
<protein>
    <submittedName>
        <fullName evidence="1">Uncharacterized protein</fullName>
    </submittedName>
</protein>
<organism evidence="1">
    <name type="scientific">viral metagenome</name>
    <dbReference type="NCBI Taxonomy" id="1070528"/>
    <lineage>
        <taxon>unclassified sequences</taxon>
        <taxon>metagenomes</taxon>
        <taxon>organismal metagenomes</taxon>
    </lineage>
</organism>
<dbReference type="EMBL" id="MN740533">
    <property type="protein sequence ID" value="QHU31820.1"/>
    <property type="molecule type" value="Genomic_DNA"/>
</dbReference>
<evidence type="ECO:0000313" key="1">
    <source>
        <dbReference type="EMBL" id="QHU31820.1"/>
    </source>
</evidence>
<sequence length="251" mass="29422">MYMSYTFKKPANWSTLPLYSKLIYYKTIVGKDYAPYVDKLEAKRIVKEICDDDIKVARVKRILSGPDDFRQNDIDPNFMIKAAHGSGWNISMTAETKVEDVKARLKEWNCIYVGSGENQYKYIKPRFFIEEKMDDAILGRTDIAVTYMFRCIYGVPVTIGVRNRMSQNSYDMNWNLLEIRGKQSSDFFEKPAQLDEMIRLAKKLSKEFEFVRIDFYLGKDGIYFSEFTFTPNGGYRLYSPQMEQKLGALWI</sequence>
<dbReference type="InterPro" id="IPR029465">
    <property type="entry name" value="ATPgrasp_TupA"/>
</dbReference>